<dbReference type="OrthoDB" id="164654at2"/>
<dbReference type="InterPro" id="IPR036514">
    <property type="entry name" value="SGNH_hydro_sf"/>
</dbReference>
<keyword evidence="3" id="KW-1185">Reference proteome</keyword>
<reference evidence="2 3" key="1">
    <citation type="submission" date="2018-06" db="EMBL/GenBank/DDBJ databases">
        <authorList>
            <consortium name="Pathogen Informatics"/>
            <person name="Doyle S."/>
        </authorList>
    </citation>
    <scope>NUCLEOTIDE SEQUENCE [LARGE SCALE GENOMIC DNA]</scope>
    <source>
        <strain evidence="2 3">NCTC11087</strain>
    </source>
</reference>
<proteinExistence type="predicted"/>
<dbReference type="RefSeq" id="WP_051130164.1">
    <property type="nucleotide sequence ID" value="NZ_JACJKL010000026.1"/>
</dbReference>
<dbReference type="Gene3D" id="3.40.50.1110">
    <property type="entry name" value="SGNH hydrolase"/>
    <property type="match status" value="1"/>
</dbReference>
<feature type="domain" description="SGNH hydrolase-type esterase" evidence="1">
    <location>
        <begin position="6"/>
        <end position="196"/>
    </location>
</feature>
<dbReference type="EMBL" id="UHFX01000003">
    <property type="protein sequence ID" value="SUO03392.1"/>
    <property type="molecule type" value="Genomic_DNA"/>
</dbReference>
<dbReference type="SUPFAM" id="SSF52266">
    <property type="entry name" value="SGNH hydrolase"/>
    <property type="match status" value="1"/>
</dbReference>
<sequence>MMRILFYGDSNTWGYNTHTGMRYANRFTKQIQKAFPEDEILEEGLCGRTLCHSDPYSLEERNGSKTISMVLKTHEPLDLVVILLGTNDAKRAYGTNALTSLEKGMDLFMHEAMDPDNFKRSIQTPRFLMVTPPKLHKEYASCTRTRIHFGQEGYEMLEQSAMPLKKMADKWQCDFLDLEDIRAGKLDAIHLDEEGHCQVAEKLIKKLGEYR</sequence>
<organism evidence="2 3">
    <name type="scientific">Faecalicoccus pleomorphus</name>
    <dbReference type="NCBI Taxonomy" id="1323"/>
    <lineage>
        <taxon>Bacteria</taxon>
        <taxon>Bacillati</taxon>
        <taxon>Bacillota</taxon>
        <taxon>Erysipelotrichia</taxon>
        <taxon>Erysipelotrichales</taxon>
        <taxon>Erysipelotrichaceae</taxon>
        <taxon>Faecalicoccus</taxon>
    </lineage>
</organism>
<name>A0A380LKP3_9FIRM</name>
<gene>
    <name evidence="2" type="ORF">NCTC11087_00252</name>
</gene>
<dbReference type="InterPro" id="IPR013830">
    <property type="entry name" value="SGNH_hydro"/>
</dbReference>
<dbReference type="Pfam" id="PF13472">
    <property type="entry name" value="Lipase_GDSL_2"/>
    <property type="match status" value="1"/>
</dbReference>
<accession>A0A380LKP3</accession>
<dbReference type="AlphaFoldDB" id="A0A380LKP3"/>
<evidence type="ECO:0000313" key="2">
    <source>
        <dbReference type="EMBL" id="SUO03392.1"/>
    </source>
</evidence>
<evidence type="ECO:0000313" key="3">
    <source>
        <dbReference type="Proteomes" id="UP000255523"/>
    </source>
</evidence>
<evidence type="ECO:0000259" key="1">
    <source>
        <dbReference type="Pfam" id="PF13472"/>
    </source>
</evidence>
<dbReference type="Proteomes" id="UP000255523">
    <property type="component" value="Unassembled WGS sequence"/>
</dbReference>
<dbReference type="GeneID" id="77461246"/>
<protein>
    <recommendedName>
        <fullName evidence="1">SGNH hydrolase-type esterase domain-containing protein</fullName>
    </recommendedName>
</protein>